<feature type="binding site" evidence="7">
    <location>
        <position position="115"/>
    </location>
    <ligand>
        <name>Fe cation</name>
        <dbReference type="ChEBI" id="CHEBI:24875"/>
    </ligand>
</feature>
<dbReference type="PANTHER" id="PTHR11735:SF6">
    <property type="entry name" value="TRNA N6-ADENOSINE THREONYLCARBAMOYLTRANSFERASE, MITOCHONDRIAL"/>
    <property type="match status" value="1"/>
</dbReference>
<dbReference type="GO" id="GO:0005506">
    <property type="term" value="F:iron ion binding"/>
    <property type="evidence" value="ECO:0007669"/>
    <property type="project" value="UniProtKB-UniRule"/>
</dbReference>
<evidence type="ECO:0000313" key="9">
    <source>
        <dbReference type="EMBL" id="CRK85909.1"/>
    </source>
</evidence>
<name>A0A0M6W7R0_9GAMM</name>
<dbReference type="GO" id="GO:0002949">
    <property type="term" value="P:tRNA threonylcarbamoyladenosine modification"/>
    <property type="evidence" value="ECO:0007669"/>
    <property type="project" value="UniProtKB-UniRule"/>
</dbReference>
<dbReference type="SUPFAM" id="SSF53067">
    <property type="entry name" value="Actin-like ATPase domain"/>
    <property type="match status" value="1"/>
</dbReference>
<evidence type="ECO:0000256" key="1">
    <source>
        <dbReference type="ARBA" id="ARBA00022679"/>
    </source>
</evidence>
<sequence>MRILAIETSCDDTCVSIYDDKIGILSNQLDNQINTHSKYKGIVPELASRDHIRKTAPLIQKALKEANLSILSINAIAYTSGPGLIGSLMVGASIGRSLAFALNIPAIPVNHMEGHLLTFMLEEKKIDVPFIALLVSGGHTQMISVTNIGEYKILGESIDDSVGEAFDKIARLLGLKYPGGYELSIIAQKGVPGRFIFPRPMVAGLNFSFSGLKTFVSDVINKSSNDNQTRADIARAFEDAVIDTIIIKSKRALKQSGFKRLVMAGGVSANYLLRSKMKETIKELGGEVFYSRTEFCTDNAAMIAVVGLIRLKNNFTTDLSITVRNRWSLTDLPPI</sequence>
<dbReference type="NCBIfam" id="TIGR03723">
    <property type="entry name" value="T6A_TsaD_YgjD"/>
    <property type="match status" value="1"/>
</dbReference>
<comment type="subcellular location">
    <subcellularLocation>
        <location evidence="7">Cytoplasm</location>
    </subcellularLocation>
</comment>
<dbReference type="InterPro" id="IPR017860">
    <property type="entry name" value="Peptidase_M22_CS"/>
</dbReference>
<evidence type="ECO:0000256" key="6">
    <source>
        <dbReference type="ARBA" id="ARBA00048117"/>
    </source>
</evidence>
<keyword evidence="2 7" id="KW-0819">tRNA processing</keyword>
<dbReference type="InterPro" id="IPR043129">
    <property type="entry name" value="ATPase_NBD"/>
</dbReference>
<evidence type="ECO:0000256" key="2">
    <source>
        <dbReference type="ARBA" id="ARBA00022694"/>
    </source>
</evidence>
<dbReference type="Pfam" id="PF00814">
    <property type="entry name" value="TsaD"/>
    <property type="match status" value="1"/>
</dbReference>
<comment type="function">
    <text evidence="7">Required for the formation of a threonylcarbamoyl group on adenosine at position 37 (t(6)A37) in tRNAs that read codons beginning with adenine. Is involved in the transfer of the threonylcarbamoyl moiety of threonylcarbamoyl-AMP (TC-AMP) to the N6 group of A37, together with TsaE and TsaB. TsaD likely plays a direct catalytic role in this reaction.</text>
</comment>
<dbReference type="Gene3D" id="3.30.420.40">
    <property type="match status" value="2"/>
</dbReference>
<dbReference type="PRINTS" id="PR00789">
    <property type="entry name" value="OSIALOPTASE"/>
</dbReference>
<evidence type="ECO:0000259" key="8">
    <source>
        <dbReference type="Pfam" id="PF00814"/>
    </source>
</evidence>
<feature type="domain" description="Gcp-like" evidence="8">
    <location>
        <begin position="24"/>
        <end position="304"/>
    </location>
</feature>
<accession>A0A0M6W7R0</accession>
<reference evidence="10" key="1">
    <citation type="submission" date="2015-05" db="EMBL/GenBank/DDBJ databases">
        <authorList>
            <person name="Manzano-Marin A."/>
        </authorList>
    </citation>
    <scope>NUCLEOTIDE SEQUENCE [LARGE SCALE GENOMIC DNA]</scope>
    <source>
        <strain evidence="10">officinalis</strain>
    </source>
</reference>
<organism evidence="9 10">
    <name type="scientific">Candidatus Providencia siddallii</name>
    <dbReference type="NCBI Taxonomy" id="1715285"/>
    <lineage>
        <taxon>Bacteria</taxon>
        <taxon>Pseudomonadati</taxon>
        <taxon>Pseudomonadota</taxon>
        <taxon>Gammaproteobacteria</taxon>
        <taxon>Enterobacterales</taxon>
        <taxon>Morganellaceae</taxon>
        <taxon>Providencia</taxon>
    </lineage>
</organism>
<dbReference type="Proteomes" id="UP000242301">
    <property type="component" value="Unassembled WGS sequence"/>
</dbReference>
<keyword evidence="10" id="KW-1185">Reference proteome</keyword>
<comment type="similarity">
    <text evidence="7">Belongs to the KAE1 / TsaD family.</text>
</comment>
<feature type="binding site" evidence="7">
    <location>
        <position position="270"/>
    </location>
    <ligand>
        <name>substrate</name>
    </ligand>
</feature>
<proteinExistence type="inferred from homology"/>
<dbReference type="PROSITE" id="PS01016">
    <property type="entry name" value="GLYCOPROTEASE"/>
    <property type="match status" value="1"/>
</dbReference>
<dbReference type="InterPro" id="IPR022450">
    <property type="entry name" value="TsaD"/>
</dbReference>
<dbReference type="PANTHER" id="PTHR11735">
    <property type="entry name" value="TRNA N6-ADENOSINE THREONYLCARBAMOYLTRANSFERASE"/>
    <property type="match status" value="1"/>
</dbReference>
<dbReference type="GO" id="GO:0061711">
    <property type="term" value="F:tRNA N(6)-L-threonylcarbamoyladenine synthase activity"/>
    <property type="evidence" value="ECO:0007669"/>
    <property type="project" value="UniProtKB-EC"/>
</dbReference>
<feature type="binding site" evidence="7">
    <location>
        <position position="167"/>
    </location>
    <ligand>
        <name>substrate</name>
    </ligand>
</feature>
<dbReference type="AlphaFoldDB" id="A0A0M6W7R0"/>
<feature type="binding site" evidence="7">
    <location>
        <position position="298"/>
    </location>
    <ligand>
        <name>Fe cation</name>
        <dbReference type="ChEBI" id="CHEBI:24875"/>
    </ligand>
</feature>
<evidence type="ECO:0000256" key="3">
    <source>
        <dbReference type="ARBA" id="ARBA00022723"/>
    </source>
</evidence>
<feature type="binding site" evidence="7">
    <location>
        <position position="111"/>
    </location>
    <ligand>
        <name>Fe cation</name>
        <dbReference type="ChEBI" id="CHEBI:24875"/>
    </ligand>
</feature>
<feature type="binding site" evidence="7">
    <location>
        <begin position="134"/>
        <end position="138"/>
    </location>
    <ligand>
        <name>substrate</name>
    </ligand>
</feature>
<comment type="catalytic activity">
    <reaction evidence="6 7">
        <text>L-threonylcarbamoyladenylate + adenosine(37) in tRNA = N(6)-L-threonylcarbamoyladenosine(37) in tRNA + AMP + H(+)</text>
        <dbReference type="Rhea" id="RHEA:37059"/>
        <dbReference type="Rhea" id="RHEA-COMP:10162"/>
        <dbReference type="Rhea" id="RHEA-COMP:10163"/>
        <dbReference type="ChEBI" id="CHEBI:15378"/>
        <dbReference type="ChEBI" id="CHEBI:73682"/>
        <dbReference type="ChEBI" id="CHEBI:74411"/>
        <dbReference type="ChEBI" id="CHEBI:74418"/>
        <dbReference type="ChEBI" id="CHEBI:456215"/>
        <dbReference type="EC" id="2.3.1.234"/>
    </reaction>
</comment>
<dbReference type="CDD" id="cd24133">
    <property type="entry name" value="ASKHA_NBD_TsaD_bac"/>
    <property type="match status" value="1"/>
</dbReference>
<protein>
    <recommendedName>
        <fullName evidence="7">tRNA N6-adenosine threonylcarbamoyltransferase</fullName>
        <ecNumber evidence="7">2.3.1.234</ecNumber>
    </recommendedName>
    <alternativeName>
        <fullName evidence="7">N6-L-threonylcarbamoyladenine synthase</fullName>
        <shortName evidence="7">t(6)A synthase</shortName>
    </alternativeName>
    <alternativeName>
        <fullName evidence="7">t(6)A37 threonylcarbamoyladenosine biosynthesis protein TsaD</fullName>
    </alternativeName>
    <alternativeName>
        <fullName evidence="7">tRNA threonylcarbamoyladenosine biosynthesis protein TsaD</fullName>
    </alternativeName>
</protein>
<evidence type="ECO:0000256" key="7">
    <source>
        <dbReference type="HAMAP-Rule" id="MF_01445"/>
    </source>
</evidence>
<dbReference type="NCBIfam" id="TIGR00329">
    <property type="entry name" value="gcp_kae1"/>
    <property type="match status" value="1"/>
</dbReference>
<dbReference type="InterPro" id="IPR000905">
    <property type="entry name" value="Gcp-like_dom"/>
</dbReference>
<keyword evidence="5 7" id="KW-0012">Acyltransferase</keyword>
<evidence type="ECO:0000256" key="4">
    <source>
        <dbReference type="ARBA" id="ARBA00023004"/>
    </source>
</evidence>
<dbReference type="GO" id="GO:0005737">
    <property type="term" value="C:cytoplasm"/>
    <property type="evidence" value="ECO:0007669"/>
    <property type="project" value="UniProtKB-SubCell"/>
</dbReference>
<dbReference type="FunFam" id="3.30.420.40:FF:000012">
    <property type="entry name" value="tRNA N6-adenosine threonylcarbamoyltransferase"/>
    <property type="match status" value="1"/>
</dbReference>
<keyword evidence="4 7" id="KW-0408">Iron</keyword>
<dbReference type="EC" id="2.3.1.234" evidence="7"/>
<comment type="caution">
    <text evidence="7">Lacks conserved residue(s) required for the propagation of feature annotation.</text>
</comment>
<keyword evidence="7" id="KW-0963">Cytoplasm</keyword>
<evidence type="ECO:0000313" key="10">
    <source>
        <dbReference type="Proteomes" id="UP000242301"/>
    </source>
</evidence>
<dbReference type="HAMAP" id="MF_01445">
    <property type="entry name" value="TsaD"/>
    <property type="match status" value="1"/>
</dbReference>
<dbReference type="STRING" id="1715285.SOFFGTOCOR_0502"/>
<comment type="cofactor">
    <cofactor evidence="7">
        <name>Fe(2+)</name>
        <dbReference type="ChEBI" id="CHEBI:29033"/>
    </cofactor>
    <text evidence="7">Binds 1 Fe(2+) ion per subunit.</text>
</comment>
<dbReference type="InterPro" id="IPR017861">
    <property type="entry name" value="KAE1/TsaD"/>
</dbReference>
<keyword evidence="1 7" id="KW-0808">Transferase</keyword>
<gene>
    <name evidence="7 9" type="primary">tsaD</name>
    <name evidence="9" type="ORF">SOFFGTOCOR_0502</name>
</gene>
<evidence type="ECO:0000256" key="5">
    <source>
        <dbReference type="ARBA" id="ARBA00023315"/>
    </source>
</evidence>
<keyword evidence="3 7" id="KW-0479">Metal-binding</keyword>
<dbReference type="EMBL" id="CVRF01000003">
    <property type="protein sequence ID" value="CRK85909.1"/>
    <property type="molecule type" value="Genomic_DNA"/>
</dbReference>
<feature type="binding site" evidence="7">
    <location>
        <position position="180"/>
    </location>
    <ligand>
        <name>substrate</name>
    </ligand>
</feature>